<gene>
    <name evidence="2" type="ORF">KP79_PYT23795</name>
</gene>
<feature type="compositionally biased region" description="Polar residues" evidence="1">
    <location>
        <begin position="941"/>
        <end position="955"/>
    </location>
</feature>
<dbReference type="Proteomes" id="UP000242188">
    <property type="component" value="Unassembled WGS sequence"/>
</dbReference>
<feature type="compositionally biased region" description="Basic and acidic residues" evidence="1">
    <location>
        <begin position="193"/>
        <end position="212"/>
    </location>
</feature>
<feature type="compositionally biased region" description="Basic and acidic residues" evidence="1">
    <location>
        <begin position="336"/>
        <end position="349"/>
    </location>
</feature>
<feature type="compositionally biased region" description="Polar residues" evidence="1">
    <location>
        <begin position="173"/>
        <end position="185"/>
    </location>
</feature>
<evidence type="ECO:0000313" key="2">
    <source>
        <dbReference type="EMBL" id="OWF34974.1"/>
    </source>
</evidence>
<sequence length="1092" mass="120710">MPVCCSFTDMGVGSPFMFGGPFGGGDGGLFGGSPFGFQRTHGASFTSIFMGFDDGFFFVDDDSDNYYGIPSGFSHRPHVRQSCNHSNHRHSGSRSSGQNKNSSRGYGSPHYSQTGQNMSSAQAYGGVNPKKTASKNATNSSQNKEEYVSQLPQQTSAPDVSKKKKKKKKKKSANQTEDVSAQTDETPVPQESPHIEQAETPEIEKVDVKETPKSFSAQEMKPKEVPQRLNKKARRKLLREQLRKEKENTQSYSSAKYDDNTQNKEQQRPLVEDLGDIDDNEDVDSDESDSDTDTKDDTESSTSITNNEPDIVTEDSQNLLEKKSRRMRKNEKKKQRCEDEGDHLRRNNINEEYNDLLPKSAQEEEEMIRIAMEMSKLEDEKEAEMTSGHTSTKVGKSKNGGTVLNGIQDIGNSNQSANCANKSSVRRETTTVPNNNTDLQNDKPEYNPLESSERKPGTWYDSIGTMPFQDSGDADFTKTYYKEVSNPVGQGLFSLGIPPQDPSVQEPSRLSSIDSDTGSAFSGSEVFDNSQFFRSSGTPDKWKEAPPNISNTQLHGKSQWQPVPEKPSTDKSMSQNSKSSVDNQGYKQDLYQNTYGFDVSQASKQAFPRDQYGTDYPTGMFSESRRNGPRDPYDTSRPTKPSPIQPPFTNQGSNRREQKTSASYPFLFQGGSREAVPDPYSPHRETKLLHGGPTMQEQKQQNANNFLYQSDSKINQEQYSFYRDPTVSSNRPKGFGKAETPLDFYGGSLYTPKSTKESIADVDPMSFYIDTMIFQKNSKEASSQEHPKTSVYGSDFIPKTDIYSQNNTTCQNTTATSNNADQTKMYESHFGNPNGYSGDKIQSSGLFGASQGRHARVPINTEQSRLFGGAYGSNINLNNQTSLNTNTSQMYGSPQVNPHSAPTGRTNSMPYNSQGHPAGGYLSKDTSKLYGGQVRSQVNPIGRSYSAQGNQNKNSIPGGHMYGSMYGQNVNGRIPAGTSSQNSNPATAHQQSYGNQYGYHGNNSATVAGGNVKQIPTIPRQYPVSKGPTVQPTQHMDDMDDIDDVNLNFSERSEFGGQTGMNSDRSQVLGSGSLYIPKGIQQDMYKGVYTDK</sequence>
<feature type="compositionally biased region" description="Polar residues" evidence="1">
    <location>
        <begin position="387"/>
        <end position="402"/>
    </location>
</feature>
<feature type="compositionally biased region" description="Basic and acidic residues" evidence="1">
    <location>
        <begin position="623"/>
        <end position="634"/>
    </location>
</feature>
<dbReference type="AlphaFoldDB" id="A0A210PER3"/>
<keyword evidence="3" id="KW-1185">Reference proteome</keyword>
<feature type="compositionally biased region" description="Polar residues" evidence="1">
    <location>
        <begin position="430"/>
        <end position="439"/>
    </location>
</feature>
<feature type="compositionally biased region" description="Polar residues" evidence="1">
    <location>
        <begin position="502"/>
        <end position="538"/>
    </location>
</feature>
<dbReference type="InterPro" id="IPR003903">
    <property type="entry name" value="UIM_dom"/>
</dbReference>
<feature type="compositionally biased region" description="Polar residues" evidence="1">
    <location>
        <begin position="570"/>
        <end position="589"/>
    </location>
</feature>
<feature type="region of interest" description="Disordered" evidence="1">
    <location>
        <begin position="78"/>
        <end position="362"/>
    </location>
</feature>
<feature type="compositionally biased region" description="Basic residues" evidence="1">
    <location>
        <begin position="162"/>
        <end position="172"/>
    </location>
</feature>
<organism evidence="2 3">
    <name type="scientific">Mizuhopecten yessoensis</name>
    <name type="common">Japanese scallop</name>
    <name type="synonym">Patinopecten yessoensis</name>
    <dbReference type="NCBI Taxonomy" id="6573"/>
    <lineage>
        <taxon>Eukaryota</taxon>
        <taxon>Metazoa</taxon>
        <taxon>Spiralia</taxon>
        <taxon>Lophotrochozoa</taxon>
        <taxon>Mollusca</taxon>
        <taxon>Bivalvia</taxon>
        <taxon>Autobranchia</taxon>
        <taxon>Pteriomorphia</taxon>
        <taxon>Pectinida</taxon>
        <taxon>Pectinoidea</taxon>
        <taxon>Pectinidae</taxon>
        <taxon>Mizuhopecten</taxon>
    </lineage>
</organism>
<evidence type="ECO:0000313" key="3">
    <source>
        <dbReference type="Proteomes" id="UP000242188"/>
    </source>
</evidence>
<dbReference type="PROSITE" id="PS50330">
    <property type="entry name" value="UIM"/>
    <property type="match status" value="1"/>
</dbReference>
<feature type="compositionally biased region" description="Basic and acidic residues" evidence="1">
    <location>
        <begin position="440"/>
        <end position="456"/>
    </location>
</feature>
<feature type="compositionally biased region" description="Basic and acidic residues" evidence="1">
    <location>
        <begin position="238"/>
        <end position="248"/>
    </location>
</feature>
<feature type="region of interest" description="Disordered" evidence="1">
    <location>
        <begin position="941"/>
        <end position="1037"/>
    </location>
</feature>
<evidence type="ECO:0000256" key="1">
    <source>
        <dbReference type="SAM" id="MobiDB-lite"/>
    </source>
</evidence>
<comment type="caution">
    <text evidence="2">The sequence shown here is derived from an EMBL/GenBank/DDBJ whole genome shotgun (WGS) entry which is preliminary data.</text>
</comment>
<feature type="compositionally biased region" description="Polar residues" evidence="1">
    <location>
        <begin position="966"/>
        <end position="1006"/>
    </location>
</feature>
<feature type="compositionally biased region" description="Basic and acidic residues" evidence="1">
    <location>
        <begin position="256"/>
        <end position="271"/>
    </location>
</feature>
<dbReference type="EMBL" id="NEDP02076745">
    <property type="protein sequence ID" value="OWF34974.1"/>
    <property type="molecule type" value="Genomic_DNA"/>
</dbReference>
<reference evidence="2 3" key="1">
    <citation type="journal article" date="2017" name="Nat. Ecol. Evol.">
        <title>Scallop genome provides insights into evolution of bilaterian karyotype and development.</title>
        <authorList>
            <person name="Wang S."/>
            <person name="Zhang J."/>
            <person name="Jiao W."/>
            <person name="Li J."/>
            <person name="Xun X."/>
            <person name="Sun Y."/>
            <person name="Guo X."/>
            <person name="Huan P."/>
            <person name="Dong B."/>
            <person name="Zhang L."/>
            <person name="Hu X."/>
            <person name="Sun X."/>
            <person name="Wang J."/>
            <person name="Zhao C."/>
            <person name="Wang Y."/>
            <person name="Wang D."/>
            <person name="Huang X."/>
            <person name="Wang R."/>
            <person name="Lv J."/>
            <person name="Li Y."/>
            <person name="Zhang Z."/>
            <person name="Liu B."/>
            <person name="Lu W."/>
            <person name="Hui Y."/>
            <person name="Liang J."/>
            <person name="Zhou Z."/>
            <person name="Hou R."/>
            <person name="Li X."/>
            <person name="Liu Y."/>
            <person name="Li H."/>
            <person name="Ning X."/>
            <person name="Lin Y."/>
            <person name="Zhao L."/>
            <person name="Xing Q."/>
            <person name="Dou J."/>
            <person name="Li Y."/>
            <person name="Mao J."/>
            <person name="Guo H."/>
            <person name="Dou H."/>
            <person name="Li T."/>
            <person name="Mu C."/>
            <person name="Jiang W."/>
            <person name="Fu Q."/>
            <person name="Fu X."/>
            <person name="Miao Y."/>
            <person name="Liu J."/>
            <person name="Yu Q."/>
            <person name="Li R."/>
            <person name="Liao H."/>
            <person name="Li X."/>
            <person name="Kong Y."/>
            <person name="Jiang Z."/>
            <person name="Chourrout D."/>
            <person name="Li R."/>
            <person name="Bao Z."/>
        </authorList>
    </citation>
    <scope>NUCLEOTIDE SEQUENCE [LARGE SCALE GENOMIC DNA]</scope>
    <source>
        <strain evidence="2 3">PY_sf001</strain>
    </source>
</reference>
<proteinExistence type="predicted"/>
<accession>A0A210PER3</accession>
<feature type="compositionally biased region" description="Polar residues" evidence="1">
    <location>
        <begin position="98"/>
        <end position="122"/>
    </location>
</feature>
<feature type="compositionally biased region" description="Acidic residues" evidence="1">
    <location>
        <begin position="273"/>
        <end position="291"/>
    </location>
</feature>
<feature type="compositionally biased region" description="Basic residues" evidence="1">
    <location>
        <begin position="323"/>
        <end position="335"/>
    </location>
</feature>
<feature type="compositionally biased region" description="Polar residues" evidence="1">
    <location>
        <begin position="548"/>
        <end position="561"/>
    </location>
</feature>
<feature type="region of interest" description="Disordered" evidence="1">
    <location>
        <begin position="488"/>
        <end position="589"/>
    </location>
</feature>
<feature type="compositionally biased region" description="Polar residues" evidence="1">
    <location>
        <begin position="410"/>
        <end position="423"/>
    </location>
</feature>
<feature type="region of interest" description="Disordered" evidence="1">
    <location>
        <begin position="378"/>
        <end position="468"/>
    </location>
</feature>
<name>A0A210PER3_MIZYE</name>
<protein>
    <submittedName>
        <fullName evidence="2">Uncharacterized protein</fullName>
    </submittedName>
</protein>
<feature type="region of interest" description="Disordered" evidence="1">
    <location>
        <begin position="602"/>
        <end position="681"/>
    </location>
</feature>